<dbReference type="Pfam" id="PF09700">
    <property type="entry name" value="Cas_Cmr3"/>
    <property type="match status" value="1"/>
</dbReference>
<dbReference type="InterPro" id="IPR019117">
    <property type="entry name" value="CRISPR-assoc_protein_Cmr3"/>
</dbReference>
<organism evidence="1 2">
    <name type="scientific">Rhodocista pekingensis</name>
    <dbReference type="NCBI Taxonomy" id="201185"/>
    <lineage>
        <taxon>Bacteria</taxon>
        <taxon>Pseudomonadati</taxon>
        <taxon>Pseudomonadota</taxon>
        <taxon>Alphaproteobacteria</taxon>
        <taxon>Rhodospirillales</taxon>
        <taxon>Azospirillaceae</taxon>
        <taxon>Rhodocista</taxon>
    </lineage>
</organism>
<evidence type="ECO:0000313" key="2">
    <source>
        <dbReference type="Proteomes" id="UP001596456"/>
    </source>
</evidence>
<sequence length="363" mass="38592">MTGKTVTLILEPLDGLFFRDGRPFDASTSATSGLPQPQTLAGALRTALMQNLRCDFGKLNSDLERGEPLDAALADQGADLGAIAGLSVRGPWLAKDGAPLLPAPLQLHREKHGRALHLLTPLRDDLPGWRETAAPEWERPLWVPTEAVTEPAGGFITLKGMAEVLKGRPPAADALLSGACLYGIDRRVGLAIKGDTLTGEDAMLYGVGFLRLRDGVSFVAELDGLTAPLRKALDAQQVIAWGGEGRRVRVRITDGALPWPEPPDTPASDQGGTVLVLTAPAFLDGGWRGAGWRPLAATVRDPVPVSGWDLARRQPKPTRFAVPAGSVFFFAGDPPGDLAHGLGSAEDRRLGYGCVLKGVWRHA</sequence>
<dbReference type="Proteomes" id="UP001596456">
    <property type="component" value="Unassembled WGS sequence"/>
</dbReference>
<dbReference type="Gene3D" id="3.30.70.2940">
    <property type="match status" value="1"/>
</dbReference>
<reference evidence="2" key="1">
    <citation type="journal article" date="2019" name="Int. J. Syst. Evol. Microbiol.">
        <title>The Global Catalogue of Microorganisms (GCM) 10K type strain sequencing project: providing services to taxonomists for standard genome sequencing and annotation.</title>
        <authorList>
            <consortium name="The Broad Institute Genomics Platform"/>
            <consortium name="The Broad Institute Genome Sequencing Center for Infectious Disease"/>
            <person name="Wu L."/>
            <person name="Ma J."/>
        </authorList>
    </citation>
    <scope>NUCLEOTIDE SEQUENCE [LARGE SCALE GENOMIC DNA]</scope>
    <source>
        <strain evidence="2">CGMCC 1.16275</strain>
    </source>
</reference>
<protein>
    <submittedName>
        <fullName evidence="1">Type III-B CRISPR module-associated protein Cmr3</fullName>
    </submittedName>
</protein>
<dbReference type="EMBL" id="JBHTCM010000006">
    <property type="protein sequence ID" value="MFC7332643.1"/>
    <property type="molecule type" value="Genomic_DNA"/>
</dbReference>
<evidence type="ECO:0000313" key="1">
    <source>
        <dbReference type="EMBL" id="MFC7332643.1"/>
    </source>
</evidence>
<dbReference type="NCBIfam" id="TIGR01888">
    <property type="entry name" value="cas_cmr3"/>
    <property type="match status" value="1"/>
</dbReference>
<dbReference type="InterPro" id="IPR010165">
    <property type="entry name" value="CRISPR-Cmr3_IIIB"/>
</dbReference>
<gene>
    <name evidence="1" type="primary">cmr3</name>
    <name evidence="1" type="ORF">ACFQPS_05675</name>
</gene>
<keyword evidence="2" id="KW-1185">Reference proteome</keyword>
<dbReference type="RefSeq" id="WP_377357179.1">
    <property type="nucleotide sequence ID" value="NZ_JBHTCM010000006.1"/>
</dbReference>
<accession>A0ABW2KRN7</accession>
<dbReference type="Gene3D" id="2.60.40.4350">
    <property type="match status" value="1"/>
</dbReference>
<name>A0ABW2KRN7_9PROT</name>
<comment type="caution">
    <text evidence="1">The sequence shown here is derived from an EMBL/GenBank/DDBJ whole genome shotgun (WGS) entry which is preliminary data.</text>
</comment>
<proteinExistence type="predicted"/>